<dbReference type="KEGG" id="ceh:CEW89_01930"/>
<sequence>MAKGKSRRGREDKKPKQKKAEPAPAPSFSKGLTIDTKPKGKKA</sequence>
<evidence type="ECO:0000256" key="1">
    <source>
        <dbReference type="SAM" id="MobiDB-lite"/>
    </source>
</evidence>
<name>A0A291G7I5_9RHOB</name>
<evidence type="ECO:0000313" key="2">
    <source>
        <dbReference type="EMBL" id="ATG46433.1"/>
    </source>
</evidence>
<protein>
    <submittedName>
        <fullName evidence="2">Uncharacterized protein</fullName>
    </submittedName>
</protein>
<organism evidence="2 3">
    <name type="scientific">Celeribacter ethanolicus</name>
    <dbReference type="NCBI Taxonomy" id="1758178"/>
    <lineage>
        <taxon>Bacteria</taxon>
        <taxon>Pseudomonadati</taxon>
        <taxon>Pseudomonadota</taxon>
        <taxon>Alphaproteobacteria</taxon>
        <taxon>Rhodobacterales</taxon>
        <taxon>Roseobacteraceae</taxon>
        <taxon>Celeribacter</taxon>
    </lineage>
</organism>
<keyword evidence="3" id="KW-1185">Reference proteome</keyword>
<dbReference type="AlphaFoldDB" id="A0A291G7I5"/>
<reference evidence="2 3" key="1">
    <citation type="submission" date="2017-06" db="EMBL/GenBank/DDBJ databases">
        <title>Celeribacter sp. TSPH2 complete genome sequence.</title>
        <authorList>
            <person name="Woo J.-H."/>
            <person name="Kim H.-S."/>
        </authorList>
    </citation>
    <scope>NUCLEOTIDE SEQUENCE [LARGE SCALE GENOMIC DNA]</scope>
    <source>
        <strain evidence="2 3">TSPH2</strain>
    </source>
</reference>
<accession>A0A291G7I5</accession>
<feature type="compositionally biased region" description="Basic and acidic residues" evidence="1">
    <location>
        <begin position="9"/>
        <end position="21"/>
    </location>
</feature>
<dbReference type="EMBL" id="CP022196">
    <property type="protein sequence ID" value="ATG46433.1"/>
    <property type="molecule type" value="Genomic_DNA"/>
</dbReference>
<feature type="region of interest" description="Disordered" evidence="1">
    <location>
        <begin position="1"/>
        <end position="43"/>
    </location>
</feature>
<dbReference type="Proteomes" id="UP000217935">
    <property type="component" value="Chromosome"/>
</dbReference>
<dbReference type="RefSeq" id="WP_096804700.1">
    <property type="nucleotide sequence ID" value="NZ_CP022196.1"/>
</dbReference>
<evidence type="ECO:0000313" key="3">
    <source>
        <dbReference type="Proteomes" id="UP000217935"/>
    </source>
</evidence>
<proteinExistence type="predicted"/>
<gene>
    <name evidence="2" type="ORF">CEW89_01930</name>
</gene>